<evidence type="ECO:0000256" key="1">
    <source>
        <dbReference type="SAM" id="MobiDB-lite"/>
    </source>
</evidence>
<name>Q1QM00_NITHX</name>
<dbReference type="HOGENOM" id="CLU_2587450_0_0_5"/>
<accession>Q1QM00</accession>
<evidence type="ECO:0000313" key="4">
    <source>
        <dbReference type="Proteomes" id="UP000001953"/>
    </source>
</evidence>
<keyword evidence="2" id="KW-0732">Signal</keyword>
<dbReference type="KEGG" id="nha:Nham_1942"/>
<proteinExistence type="predicted"/>
<dbReference type="EMBL" id="CP000319">
    <property type="protein sequence ID" value="ABE62747.1"/>
    <property type="molecule type" value="Genomic_DNA"/>
</dbReference>
<dbReference type="AlphaFoldDB" id="Q1QM00"/>
<feature type="chain" id="PRO_5004196203" evidence="2">
    <location>
        <begin position="23"/>
        <end position="82"/>
    </location>
</feature>
<organism evidence="3 4">
    <name type="scientific">Nitrobacter hamburgensis (strain DSM 10229 / NCIMB 13809 / X14)</name>
    <dbReference type="NCBI Taxonomy" id="323097"/>
    <lineage>
        <taxon>Bacteria</taxon>
        <taxon>Pseudomonadati</taxon>
        <taxon>Pseudomonadota</taxon>
        <taxon>Alphaproteobacteria</taxon>
        <taxon>Hyphomicrobiales</taxon>
        <taxon>Nitrobacteraceae</taxon>
        <taxon>Nitrobacter</taxon>
    </lineage>
</organism>
<dbReference type="OrthoDB" id="8248200at2"/>
<reference evidence="3 4" key="1">
    <citation type="submission" date="2006-03" db="EMBL/GenBank/DDBJ databases">
        <title>Complete sequence of chromosome of Nitrobacter hamburgensis X14.</title>
        <authorList>
            <consortium name="US DOE Joint Genome Institute"/>
            <person name="Copeland A."/>
            <person name="Lucas S."/>
            <person name="Lapidus A."/>
            <person name="Barry K."/>
            <person name="Detter J.C."/>
            <person name="Glavina del Rio T."/>
            <person name="Hammon N."/>
            <person name="Israni S."/>
            <person name="Dalin E."/>
            <person name="Tice H."/>
            <person name="Pitluck S."/>
            <person name="Chain P."/>
            <person name="Malfatti S."/>
            <person name="Shin M."/>
            <person name="Vergez L."/>
            <person name="Schmutz J."/>
            <person name="Larimer F."/>
            <person name="Land M."/>
            <person name="Hauser L."/>
            <person name="Kyrpides N."/>
            <person name="Ivanova N."/>
            <person name="Ward B."/>
            <person name="Arp D."/>
            <person name="Klotz M."/>
            <person name="Stein L."/>
            <person name="O'Mullan G."/>
            <person name="Starkenburg S."/>
            <person name="Sayavedra L."/>
            <person name="Poret-Peterson A.T."/>
            <person name="Gentry M.E."/>
            <person name="Bruce D."/>
            <person name="Richardson P."/>
        </authorList>
    </citation>
    <scope>NUCLEOTIDE SEQUENCE [LARGE SCALE GENOMIC DNA]</scope>
    <source>
        <strain evidence="4">DSM 10229 / NCIMB 13809 / X14</strain>
    </source>
</reference>
<protein>
    <submittedName>
        <fullName evidence="3">Uncharacterized protein</fullName>
    </submittedName>
</protein>
<feature type="region of interest" description="Disordered" evidence="1">
    <location>
        <begin position="26"/>
        <end position="82"/>
    </location>
</feature>
<dbReference type="Proteomes" id="UP000001953">
    <property type="component" value="Chromosome"/>
</dbReference>
<sequence length="82" mass="8699">MTARTIIAAAAALSFIAFPAVSQTSYDTETNGHHYSGGPKTVVPHHMGKKETLGVSAERKSGGHHYSGGPKTESHHMGKKQQ</sequence>
<dbReference type="eggNOG" id="ENOG50315YR">
    <property type="taxonomic scope" value="Bacteria"/>
</dbReference>
<evidence type="ECO:0000313" key="3">
    <source>
        <dbReference type="EMBL" id="ABE62747.1"/>
    </source>
</evidence>
<feature type="signal peptide" evidence="2">
    <location>
        <begin position="1"/>
        <end position="22"/>
    </location>
</feature>
<evidence type="ECO:0000256" key="2">
    <source>
        <dbReference type="SAM" id="SignalP"/>
    </source>
</evidence>
<keyword evidence="4" id="KW-1185">Reference proteome</keyword>
<feature type="compositionally biased region" description="Basic and acidic residues" evidence="1">
    <location>
        <begin position="49"/>
        <end position="61"/>
    </location>
</feature>
<dbReference type="RefSeq" id="WP_011510427.1">
    <property type="nucleotide sequence ID" value="NC_007964.1"/>
</dbReference>
<gene>
    <name evidence="3" type="ordered locus">Nham_1942</name>
</gene>